<proteinExistence type="predicted"/>
<evidence type="ECO:0000259" key="2">
    <source>
        <dbReference type="Pfam" id="PF13581"/>
    </source>
</evidence>
<accession>A0ABP7EWQ9</accession>
<dbReference type="Pfam" id="PF13581">
    <property type="entry name" value="HATPase_c_2"/>
    <property type="match status" value="1"/>
</dbReference>
<organism evidence="3 4">
    <name type="scientific">Salinactinospora qingdaonensis</name>
    <dbReference type="NCBI Taxonomy" id="702744"/>
    <lineage>
        <taxon>Bacteria</taxon>
        <taxon>Bacillati</taxon>
        <taxon>Actinomycetota</taxon>
        <taxon>Actinomycetes</taxon>
        <taxon>Streptosporangiales</taxon>
        <taxon>Nocardiopsidaceae</taxon>
        <taxon>Salinactinospora</taxon>
    </lineage>
</organism>
<evidence type="ECO:0000313" key="3">
    <source>
        <dbReference type="EMBL" id="GAA3726643.1"/>
    </source>
</evidence>
<dbReference type="CDD" id="cd16936">
    <property type="entry name" value="HATPase_RsbW-like"/>
    <property type="match status" value="1"/>
</dbReference>
<dbReference type="InterPro" id="IPR003594">
    <property type="entry name" value="HATPase_dom"/>
</dbReference>
<feature type="domain" description="Histidine kinase/HSP90-like ATPase" evidence="2">
    <location>
        <begin position="28"/>
        <end position="120"/>
    </location>
</feature>
<gene>
    <name evidence="3" type="ORF">GCM10022402_04210</name>
</gene>
<name>A0ABP7EWQ9_9ACTN</name>
<evidence type="ECO:0000313" key="4">
    <source>
        <dbReference type="Proteomes" id="UP001500908"/>
    </source>
</evidence>
<protein>
    <recommendedName>
        <fullName evidence="2">Histidine kinase/HSP90-like ATPase domain-containing protein</fullName>
    </recommendedName>
</protein>
<dbReference type="EMBL" id="BAABDD010000001">
    <property type="protein sequence ID" value="GAA3726643.1"/>
    <property type="molecule type" value="Genomic_DNA"/>
</dbReference>
<keyword evidence="4" id="KW-1185">Reference proteome</keyword>
<dbReference type="Gene3D" id="3.30.565.10">
    <property type="entry name" value="Histidine kinase-like ATPase, C-terminal domain"/>
    <property type="match status" value="1"/>
</dbReference>
<dbReference type="SUPFAM" id="SSF55874">
    <property type="entry name" value="ATPase domain of HSP90 chaperone/DNA topoisomerase II/histidine kinase"/>
    <property type="match status" value="1"/>
</dbReference>
<dbReference type="InterPro" id="IPR036890">
    <property type="entry name" value="HATPase_C_sf"/>
</dbReference>
<dbReference type="Proteomes" id="UP001500908">
    <property type="component" value="Unassembled WGS sequence"/>
</dbReference>
<comment type="caution">
    <text evidence="3">The sequence shown here is derived from an EMBL/GenBank/DDBJ whole genome shotgun (WGS) entry which is preliminary data.</text>
</comment>
<reference evidence="4" key="1">
    <citation type="journal article" date="2019" name="Int. J. Syst. Evol. Microbiol.">
        <title>The Global Catalogue of Microorganisms (GCM) 10K type strain sequencing project: providing services to taxonomists for standard genome sequencing and annotation.</title>
        <authorList>
            <consortium name="The Broad Institute Genomics Platform"/>
            <consortium name="The Broad Institute Genome Sequencing Center for Infectious Disease"/>
            <person name="Wu L."/>
            <person name="Ma J."/>
        </authorList>
    </citation>
    <scope>NUCLEOTIDE SEQUENCE [LARGE SCALE GENOMIC DNA]</scope>
    <source>
        <strain evidence="4">JCM 17137</strain>
    </source>
</reference>
<sequence length="149" mass="16063">MPLVHAFLDTCAADRSEDYRYVFGLLGGELAANAIQHSRSGRVGGTFRLHARRFRDGMTLTCRDDGVDATGHHHGSAPVHLVPRPAAASTGHDPEAVPEEEPETVPEHGRGLALVDSLSTSWGDNGLPGFRMVWFHLADDLDGSDWPAA</sequence>
<evidence type="ECO:0000256" key="1">
    <source>
        <dbReference type="SAM" id="MobiDB-lite"/>
    </source>
</evidence>
<feature type="region of interest" description="Disordered" evidence="1">
    <location>
        <begin position="69"/>
        <end position="110"/>
    </location>
</feature>